<dbReference type="Pfam" id="PF06841">
    <property type="entry name" value="Phage_T4_gp19"/>
    <property type="match status" value="1"/>
</dbReference>
<accession>A0ABR6B7W6</accession>
<comment type="caution">
    <text evidence="1">The sequence shown here is derived from an EMBL/GenBank/DDBJ whole genome shotgun (WGS) entry which is preliminary data.</text>
</comment>
<reference evidence="1 2" key="1">
    <citation type="submission" date="2020-08" db="EMBL/GenBank/DDBJ databases">
        <title>Genomic Encyclopedia of Archaeal and Bacterial Type Strains, Phase II (KMG-II): from individual species to whole genera.</title>
        <authorList>
            <person name="Goeker M."/>
        </authorList>
    </citation>
    <scope>NUCLEOTIDE SEQUENCE [LARGE SCALE GENOMIC DNA]</scope>
    <source>
        <strain evidence="1 2">DSM 43850</strain>
    </source>
</reference>
<dbReference type="Proteomes" id="UP000517916">
    <property type="component" value="Unassembled WGS sequence"/>
</dbReference>
<evidence type="ECO:0000313" key="2">
    <source>
        <dbReference type="Proteomes" id="UP000517916"/>
    </source>
</evidence>
<dbReference type="PANTHER" id="PTHR38009:SF1">
    <property type="entry name" value="CONSERVED HYPOTHETICAL PHAGE TAIL PROTEIN"/>
    <property type="match status" value="1"/>
</dbReference>
<protein>
    <submittedName>
        <fullName evidence="1">Phage tail-like protein</fullName>
    </submittedName>
</protein>
<dbReference type="EMBL" id="JACJID010000001">
    <property type="protein sequence ID" value="MBA8922966.1"/>
    <property type="molecule type" value="Genomic_DNA"/>
</dbReference>
<name>A0ABR6B7W6_9PSEU</name>
<dbReference type="InterPro" id="IPR011747">
    <property type="entry name" value="CHP02241"/>
</dbReference>
<proteinExistence type="predicted"/>
<dbReference type="RefSeq" id="WP_025359389.1">
    <property type="nucleotide sequence ID" value="NZ_BAAABQ010000010.1"/>
</dbReference>
<sequence>MPVPELVQSFRFQVRLDLSPGVPAKAGPSSLGDGAFAECGGLQLEMEVKDRTEGGRNDSVLRSVGRVRLQPLVLKRGMFVPSSGGTADSSLWMWLQNTVAGVQPVARYDGTVQVYDTTRTRVLATWTFSRGLPAKVVGPTLNARTGEIALEELHIAHEGLFLAVPR</sequence>
<dbReference type="PANTHER" id="PTHR38009">
    <property type="entry name" value="CONSERVED HYPOTHETICAL PHAGE TAIL PROTEIN"/>
    <property type="match status" value="1"/>
</dbReference>
<evidence type="ECO:0000313" key="1">
    <source>
        <dbReference type="EMBL" id="MBA8922966.1"/>
    </source>
</evidence>
<organism evidence="1 2">
    <name type="scientific">Kutzneria viridogrisea</name>
    <dbReference type="NCBI Taxonomy" id="47990"/>
    <lineage>
        <taxon>Bacteria</taxon>
        <taxon>Bacillati</taxon>
        <taxon>Actinomycetota</taxon>
        <taxon>Actinomycetes</taxon>
        <taxon>Pseudonocardiales</taxon>
        <taxon>Pseudonocardiaceae</taxon>
        <taxon>Kutzneria</taxon>
    </lineage>
</organism>
<gene>
    <name evidence="1" type="ORF">BC739_000163</name>
</gene>
<dbReference type="InterPro" id="IPR010667">
    <property type="entry name" value="Phage_T4_Gp19"/>
</dbReference>
<keyword evidence="2" id="KW-1185">Reference proteome</keyword>
<dbReference type="NCBIfam" id="TIGR02241">
    <property type="entry name" value="conserved hypothetical phage tail region protein"/>
    <property type="match status" value="1"/>
</dbReference>